<evidence type="ECO:0000259" key="2">
    <source>
        <dbReference type="Pfam" id="PF05170"/>
    </source>
</evidence>
<proteinExistence type="predicted"/>
<name>A0ABS2WU87_9BACT</name>
<feature type="domain" description="AsmA" evidence="2">
    <location>
        <begin position="1"/>
        <end position="198"/>
    </location>
</feature>
<evidence type="ECO:0000313" key="4">
    <source>
        <dbReference type="Proteomes" id="UP000703590"/>
    </source>
</evidence>
<dbReference type="EMBL" id="JAFHKK010000023">
    <property type="protein sequence ID" value="MBN2965070.1"/>
    <property type="molecule type" value="Genomic_DNA"/>
</dbReference>
<organism evidence="3 4">
    <name type="scientific">Sulfurospirillum tamanense</name>
    <dbReference type="NCBI Taxonomy" id="2813362"/>
    <lineage>
        <taxon>Bacteria</taxon>
        <taxon>Pseudomonadati</taxon>
        <taxon>Campylobacterota</taxon>
        <taxon>Epsilonproteobacteria</taxon>
        <taxon>Campylobacterales</taxon>
        <taxon>Sulfurospirillaceae</taxon>
        <taxon>Sulfurospirillum</taxon>
    </lineage>
</organism>
<feature type="region of interest" description="Disordered" evidence="1">
    <location>
        <begin position="113"/>
        <end position="135"/>
    </location>
</feature>
<evidence type="ECO:0000256" key="1">
    <source>
        <dbReference type="SAM" id="MobiDB-lite"/>
    </source>
</evidence>
<dbReference type="Proteomes" id="UP000703590">
    <property type="component" value="Unassembled WGS sequence"/>
</dbReference>
<reference evidence="3" key="2">
    <citation type="submission" date="2021-02" db="EMBL/GenBank/DDBJ databases">
        <authorList>
            <person name="Merkel A.Y."/>
        </authorList>
    </citation>
    <scope>NUCLEOTIDE SEQUENCE</scope>
    <source>
        <strain evidence="3">T05b</strain>
    </source>
</reference>
<dbReference type="InterPro" id="IPR007844">
    <property type="entry name" value="AsmA"/>
</dbReference>
<protein>
    <submittedName>
        <fullName evidence="3">AsmA family protein</fullName>
    </submittedName>
</protein>
<dbReference type="InterPro" id="IPR052894">
    <property type="entry name" value="AsmA-related"/>
</dbReference>
<gene>
    <name evidence="3" type="ORF">JWV37_09780</name>
</gene>
<accession>A0ABS2WU87</accession>
<comment type="caution">
    <text evidence="3">The sequence shown here is derived from an EMBL/GenBank/DDBJ whole genome shotgun (WGS) entry which is preliminary data.</text>
</comment>
<keyword evidence="4" id="KW-1185">Reference proteome</keyword>
<dbReference type="Pfam" id="PF05170">
    <property type="entry name" value="AsmA"/>
    <property type="match status" value="1"/>
</dbReference>
<dbReference type="RefSeq" id="WP_205459615.1">
    <property type="nucleotide sequence ID" value="NZ_JAFHKK010000023.1"/>
</dbReference>
<reference evidence="3" key="1">
    <citation type="submission" date="2021-02" db="EMBL/GenBank/DDBJ databases">
        <title>Sulfurospirillum tamanensis sp. nov.</title>
        <authorList>
            <person name="Frolova A."/>
            <person name="Merkel A."/>
            <person name="Slobodkin A."/>
        </authorList>
    </citation>
    <scope>NUCLEOTIDE SEQUENCE</scope>
    <source>
        <strain evidence="3">T05b</strain>
    </source>
</reference>
<dbReference type="PANTHER" id="PTHR30441">
    <property type="entry name" value="DUF748 DOMAIN-CONTAINING PROTEIN"/>
    <property type="match status" value="1"/>
</dbReference>
<sequence>MRKILIGLAAFLAVIVVGLVVAVMVVDLNEYKQPLEASIKDASGYDTRIEGDITLSLTPVGVSVGKIHLSQEGNAMSVGEFAIALEVLPLLSKEIKVSYLTLKDVDVNIQKDENSKPSAQAPSAPKDPTAQGQTPPVEVARVNVENANISYVDTQTSTRATVENLNMTLTAITYDSTKKGAGALSLDAKGSIKKASYEAYSLHNIDVAGSLKEGFVNISQMDYTLFDSRAKGSATVDLNLAAPKVSLKEHVPQLKLANFSKEILGNDLLEGVLDMQMDLDFIAGTQKQVRQSLKGTVVFEGKSMGIKGYDVDKILSGYEGTQNVGLMDVGSFLVAGPLGFMLSSSAKGAKAYEGMKGGTTAINHLHVKVPLGKGIATLEDVAMSTGKNLVATKGEIDMVNERFLGVSFGILEKNGCAKYEQEIEGALSKPSIKVTQTTLNTVVNMASSLFGKVTDVARVPKNKGACQPFYEGKVVHPL</sequence>
<dbReference type="PANTHER" id="PTHR30441:SF4">
    <property type="entry name" value="PROTEIN ASMA"/>
    <property type="match status" value="1"/>
</dbReference>
<evidence type="ECO:0000313" key="3">
    <source>
        <dbReference type="EMBL" id="MBN2965070.1"/>
    </source>
</evidence>